<comment type="caution">
    <text evidence="2">The sequence shown here is derived from an EMBL/GenBank/DDBJ whole genome shotgun (WGS) entry which is preliminary data.</text>
</comment>
<evidence type="ECO:0000313" key="3">
    <source>
        <dbReference type="Proteomes" id="UP000307999"/>
    </source>
</evidence>
<gene>
    <name evidence="2" type="ORF">E8M12_12755</name>
</gene>
<dbReference type="RefSeq" id="WP_136736570.1">
    <property type="nucleotide sequence ID" value="NZ_SWDB01000031.1"/>
</dbReference>
<dbReference type="AlphaFoldDB" id="A0A4U1B3H7"/>
<keyword evidence="1" id="KW-1133">Transmembrane helix</keyword>
<keyword evidence="1" id="KW-0472">Membrane</keyword>
<protein>
    <submittedName>
        <fullName evidence="2">Uncharacterized protein</fullName>
    </submittedName>
</protein>
<feature type="transmembrane region" description="Helical" evidence="1">
    <location>
        <begin position="30"/>
        <end position="47"/>
    </location>
</feature>
<name>A0A4U1B3H7_9GAMM</name>
<organism evidence="2 3">
    <name type="scientific">Thalassotalea mangrovi</name>
    <dbReference type="NCBI Taxonomy" id="2572245"/>
    <lineage>
        <taxon>Bacteria</taxon>
        <taxon>Pseudomonadati</taxon>
        <taxon>Pseudomonadota</taxon>
        <taxon>Gammaproteobacteria</taxon>
        <taxon>Alteromonadales</taxon>
        <taxon>Colwelliaceae</taxon>
        <taxon>Thalassotalea</taxon>
    </lineage>
</organism>
<reference evidence="2 3" key="1">
    <citation type="submission" date="2019-04" db="EMBL/GenBank/DDBJ databases">
        <title>Thalassotalea guangxiensis sp. nov., isolated from sediment of the coastal wetland.</title>
        <authorList>
            <person name="Zheng S."/>
            <person name="Zhang D."/>
        </authorList>
    </citation>
    <scope>NUCLEOTIDE SEQUENCE [LARGE SCALE GENOMIC DNA]</scope>
    <source>
        <strain evidence="2 3">ZS-4</strain>
    </source>
</reference>
<dbReference type="EMBL" id="SWDB01000031">
    <property type="protein sequence ID" value="TKB44076.1"/>
    <property type="molecule type" value="Genomic_DNA"/>
</dbReference>
<keyword evidence="1" id="KW-0812">Transmembrane</keyword>
<keyword evidence="3" id="KW-1185">Reference proteome</keyword>
<evidence type="ECO:0000313" key="2">
    <source>
        <dbReference type="EMBL" id="TKB44076.1"/>
    </source>
</evidence>
<dbReference type="Proteomes" id="UP000307999">
    <property type="component" value="Unassembled WGS sequence"/>
</dbReference>
<accession>A0A4U1B3H7</accession>
<dbReference type="OrthoDB" id="5772022at2"/>
<sequence>MALLFLVISLLSGLFFYCQAVKSGLGYKRWTAAGLIFGPLVWPMFTMQKRMVIYRQHGTLFSLIYV</sequence>
<proteinExistence type="predicted"/>
<evidence type="ECO:0000256" key="1">
    <source>
        <dbReference type="SAM" id="Phobius"/>
    </source>
</evidence>